<reference evidence="6" key="1">
    <citation type="submission" date="2016-11" db="EMBL/GenBank/DDBJ databases">
        <authorList>
            <person name="Varghese N."/>
            <person name="Submissions S."/>
        </authorList>
    </citation>
    <scope>NUCLEOTIDE SEQUENCE [LARGE SCALE GENOMIC DNA]</scope>
    <source>
        <strain evidence="6">DSM 16057</strain>
    </source>
</reference>
<feature type="transmembrane region" description="Helical" evidence="4">
    <location>
        <begin position="327"/>
        <end position="349"/>
    </location>
</feature>
<dbReference type="GO" id="GO:0009847">
    <property type="term" value="P:spore germination"/>
    <property type="evidence" value="ECO:0007669"/>
    <property type="project" value="InterPro"/>
</dbReference>
<evidence type="ECO:0000256" key="2">
    <source>
        <dbReference type="ARBA" id="ARBA00023136"/>
    </source>
</evidence>
<accession>A0A1M6EMF4</accession>
<evidence type="ECO:0000256" key="4">
    <source>
        <dbReference type="SAM" id="Phobius"/>
    </source>
</evidence>
<feature type="region of interest" description="Disordered" evidence="3">
    <location>
        <begin position="12"/>
        <end position="31"/>
    </location>
</feature>
<comment type="similarity">
    <text evidence="1">Belongs to the GerABKA family.</text>
</comment>
<name>A0A1M6EMF4_9FIRM</name>
<organism evidence="5 6">
    <name type="scientific">Desulfofundulus thermosubterraneus DSM 16057</name>
    <dbReference type="NCBI Taxonomy" id="1121432"/>
    <lineage>
        <taxon>Bacteria</taxon>
        <taxon>Bacillati</taxon>
        <taxon>Bacillota</taxon>
        <taxon>Clostridia</taxon>
        <taxon>Eubacteriales</taxon>
        <taxon>Peptococcaceae</taxon>
        <taxon>Desulfofundulus</taxon>
    </lineage>
</organism>
<dbReference type="STRING" id="1121432.SAMN02745219_01246"/>
<feature type="compositionally biased region" description="Basic and acidic residues" evidence="3">
    <location>
        <begin position="523"/>
        <end position="540"/>
    </location>
</feature>
<dbReference type="EMBL" id="FQZM01000013">
    <property type="protein sequence ID" value="SHI86539.1"/>
    <property type="molecule type" value="Genomic_DNA"/>
</dbReference>
<keyword evidence="4" id="KW-0812">Transmembrane</keyword>
<sequence length="540" mass="59594">MVNFIKPLRARFPGRGNHPADQSKESSLPGASWKEQVLSPDLETNLKQIKAILDKCSDVVYREFVFAQNEQIRLALIYTDGLADKTQVGDQITKALALEVPMAVPGQEISKNRALEFIKQRGLCINEIQQTSKLRDVIQAILSGDSVLLVDGHDIAIVNGTKGWASRAISEPEAEPTVRGARESFVETLRTNTALLRRRINSPNLKIEVFKLGEITNTDVAIAYIEGIVNEKLVAEVKSRLQRIKVDAILESGYIEELIEENPWSPFPTVNHTEKPDRAAAMLLEGRVAILVDGTPFVLTVPNLFVEYLHSPEDYYERFIFTTAVRILRFLSALVSLTLPALYIAVVSFHHELLPTTLLLSIAGQREAVPFPVFVEVLVMELTFETLREAGIRLPRPLGQAVSIVGALVIGEAAVRAGLVAAATVIVVAFTGIASFTFAYSASIAFRLLRFTIMFLSAALGLFGLISGLALIGIHLCSLRSFGVPYLSPVVPMTGIDLKDVVFRAPLWAMFTRPRLIARQNQKRQEQGLKPEPPETRPKG</sequence>
<keyword evidence="6" id="KW-1185">Reference proteome</keyword>
<evidence type="ECO:0000313" key="5">
    <source>
        <dbReference type="EMBL" id="SHI86539.1"/>
    </source>
</evidence>
<dbReference type="InterPro" id="IPR004995">
    <property type="entry name" value="Spore_Ger"/>
</dbReference>
<keyword evidence="2 4" id="KW-0472">Membrane</keyword>
<feature type="transmembrane region" description="Helical" evidence="4">
    <location>
        <begin position="421"/>
        <end position="441"/>
    </location>
</feature>
<dbReference type="AlphaFoldDB" id="A0A1M6EMF4"/>
<dbReference type="RefSeq" id="WP_072868078.1">
    <property type="nucleotide sequence ID" value="NZ_FQZM01000013.1"/>
</dbReference>
<dbReference type="Pfam" id="PF03323">
    <property type="entry name" value="GerA"/>
    <property type="match status" value="1"/>
</dbReference>
<protein>
    <submittedName>
        <fullName evidence="5">Spore germination protein KA</fullName>
    </submittedName>
</protein>
<dbReference type="PANTHER" id="PTHR22550">
    <property type="entry name" value="SPORE GERMINATION PROTEIN"/>
    <property type="match status" value="1"/>
</dbReference>
<feature type="region of interest" description="Disordered" evidence="3">
    <location>
        <begin position="520"/>
        <end position="540"/>
    </location>
</feature>
<evidence type="ECO:0000256" key="3">
    <source>
        <dbReference type="SAM" id="MobiDB-lite"/>
    </source>
</evidence>
<dbReference type="GO" id="GO:0016020">
    <property type="term" value="C:membrane"/>
    <property type="evidence" value="ECO:0007669"/>
    <property type="project" value="InterPro"/>
</dbReference>
<proteinExistence type="inferred from homology"/>
<keyword evidence="4" id="KW-1133">Transmembrane helix</keyword>
<dbReference type="Proteomes" id="UP000184529">
    <property type="component" value="Unassembled WGS sequence"/>
</dbReference>
<feature type="transmembrane region" description="Helical" evidence="4">
    <location>
        <begin position="453"/>
        <end position="476"/>
    </location>
</feature>
<evidence type="ECO:0000313" key="6">
    <source>
        <dbReference type="Proteomes" id="UP000184529"/>
    </source>
</evidence>
<evidence type="ECO:0000256" key="1">
    <source>
        <dbReference type="ARBA" id="ARBA00005278"/>
    </source>
</evidence>
<dbReference type="InterPro" id="IPR050768">
    <property type="entry name" value="UPF0353/GerABKA_families"/>
</dbReference>
<gene>
    <name evidence="5" type="ORF">SAMN02745219_01246</name>
</gene>
<dbReference type="PANTHER" id="PTHR22550:SF5">
    <property type="entry name" value="LEUCINE ZIPPER PROTEIN 4"/>
    <property type="match status" value="1"/>
</dbReference>
<dbReference type="PIRSF" id="PIRSF005690">
    <property type="entry name" value="GerBA"/>
    <property type="match status" value="1"/>
</dbReference>